<dbReference type="EMBL" id="ML996092">
    <property type="protein sequence ID" value="KAF2149002.1"/>
    <property type="molecule type" value="Genomic_DNA"/>
</dbReference>
<dbReference type="Proteomes" id="UP000799439">
    <property type="component" value="Unassembled WGS sequence"/>
</dbReference>
<accession>A0A9P4IS44</accession>
<protein>
    <submittedName>
        <fullName evidence="1">Uncharacterized protein</fullName>
    </submittedName>
</protein>
<proteinExistence type="predicted"/>
<reference evidence="1" key="1">
    <citation type="journal article" date="2020" name="Stud. Mycol.">
        <title>101 Dothideomycetes genomes: a test case for predicting lifestyles and emergence of pathogens.</title>
        <authorList>
            <person name="Haridas S."/>
            <person name="Albert R."/>
            <person name="Binder M."/>
            <person name="Bloem J."/>
            <person name="Labutti K."/>
            <person name="Salamov A."/>
            <person name="Andreopoulos B."/>
            <person name="Baker S."/>
            <person name="Barry K."/>
            <person name="Bills G."/>
            <person name="Bluhm B."/>
            <person name="Cannon C."/>
            <person name="Castanera R."/>
            <person name="Culley D."/>
            <person name="Daum C."/>
            <person name="Ezra D."/>
            <person name="Gonzalez J."/>
            <person name="Henrissat B."/>
            <person name="Kuo A."/>
            <person name="Liang C."/>
            <person name="Lipzen A."/>
            <person name="Lutzoni F."/>
            <person name="Magnuson J."/>
            <person name="Mondo S."/>
            <person name="Nolan M."/>
            <person name="Ohm R."/>
            <person name="Pangilinan J."/>
            <person name="Park H.-J."/>
            <person name="Ramirez L."/>
            <person name="Alfaro M."/>
            <person name="Sun H."/>
            <person name="Tritt A."/>
            <person name="Yoshinaga Y."/>
            <person name="Zwiers L.-H."/>
            <person name="Turgeon B."/>
            <person name="Goodwin S."/>
            <person name="Spatafora J."/>
            <person name="Crous P."/>
            <person name="Grigoriev I."/>
        </authorList>
    </citation>
    <scope>NUCLEOTIDE SEQUENCE</scope>
    <source>
        <strain evidence="1">CBS 260.36</strain>
    </source>
</reference>
<sequence>MVIINMSYPSEDLAAKSRQSQCKRTLNSRAAEWKRSSYGHSRLSTALPMVTHSTLPHLSNLVSLLLPVALLISSPCTRSACVKATPVCEATAS</sequence>
<evidence type="ECO:0000313" key="2">
    <source>
        <dbReference type="Proteomes" id="UP000799439"/>
    </source>
</evidence>
<gene>
    <name evidence="1" type="ORF">K461DRAFT_56249</name>
</gene>
<dbReference type="AlphaFoldDB" id="A0A9P4IS44"/>
<evidence type="ECO:0000313" key="1">
    <source>
        <dbReference type="EMBL" id="KAF2149002.1"/>
    </source>
</evidence>
<name>A0A9P4IS44_9PEZI</name>
<comment type="caution">
    <text evidence="1">The sequence shown here is derived from an EMBL/GenBank/DDBJ whole genome shotgun (WGS) entry which is preliminary data.</text>
</comment>
<organism evidence="1 2">
    <name type="scientific">Myriangium duriaei CBS 260.36</name>
    <dbReference type="NCBI Taxonomy" id="1168546"/>
    <lineage>
        <taxon>Eukaryota</taxon>
        <taxon>Fungi</taxon>
        <taxon>Dikarya</taxon>
        <taxon>Ascomycota</taxon>
        <taxon>Pezizomycotina</taxon>
        <taxon>Dothideomycetes</taxon>
        <taxon>Dothideomycetidae</taxon>
        <taxon>Myriangiales</taxon>
        <taxon>Myriangiaceae</taxon>
        <taxon>Myriangium</taxon>
    </lineage>
</organism>
<keyword evidence="2" id="KW-1185">Reference proteome</keyword>